<feature type="compositionally biased region" description="Pro residues" evidence="5">
    <location>
        <begin position="535"/>
        <end position="544"/>
    </location>
</feature>
<evidence type="ECO:0000256" key="5">
    <source>
        <dbReference type="SAM" id="MobiDB-lite"/>
    </source>
</evidence>
<feature type="compositionally biased region" description="Polar residues" evidence="5">
    <location>
        <begin position="437"/>
        <end position="446"/>
    </location>
</feature>
<keyword evidence="6" id="KW-0472">Membrane</keyword>
<evidence type="ECO:0000256" key="3">
    <source>
        <dbReference type="ARBA" id="ARBA00022777"/>
    </source>
</evidence>
<dbReference type="PANTHER" id="PTHR43289:SF6">
    <property type="entry name" value="SERINE_THREONINE-PROTEIN KINASE NEKL-3"/>
    <property type="match status" value="1"/>
</dbReference>
<reference evidence="8 9" key="1">
    <citation type="submission" date="2021-12" db="EMBL/GenBank/DDBJ databases">
        <title>Discovery of the Pendulisporaceae a myxobacterial family with distinct sporulation behavior and unique specialized metabolism.</title>
        <authorList>
            <person name="Garcia R."/>
            <person name="Popoff A."/>
            <person name="Bader C.D."/>
            <person name="Loehr J."/>
            <person name="Walesch S."/>
            <person name="Walt C."/>
            <person name="Boldt J."/>
            <person name="Bunk B."/>
            <person name="Haeckl F.J.F.P.J."/>
            <person name="Gunesch A.P."/>
            <person name="Birkelbach J."/>
            <person name="Nuebel U."/>
            <person name="Pietschmann T."/>
            <person name="Bach T."/>
            <person name="Mueller R."/>
        </authorList>
    </citation>
    <scope>NUCLEOTIDE SEQUENCE [LARGE SCALE GENOMIC DNA]</scope>
    <source>
        <strain evidence="8 9">MSr12523</strain>
    </source>
</reference>
<dbReference type="SMART" id="SM00220">
    <property type="entry name" value="S_TKc"/>
    <property type="match status" value="1"/>
</dbReference>
<dbReference type="GO" id="GO:0004674">
    <property type="term" value="F:protein serine/threonine kinase activity"/>
    <property type="evidence" value="ECO:0007669"/>
    <property type="project" value="UniProtKB-KW"/>
</dbReference>
<dbReference type="InterPro" id="IPR000719">
    <property type="entry name" value="Prot_kinase_dom"/>
</dbReference>
<dbReference type="PROSITE" id="PS00108">
    <property type="entry name" value="PROTEIN_KINASE_ST"/>
    <property type="match status" value="1"/>
</dbReference>
<dbReference type="Gene3D" id="3.30.200.20">
    <property type="entry name" value="Phosphorylase Kinase, domain 1"/>
    <property type="match status" value="1"/>
</dbReference>
<evidence type="ECO:0000313" key="9">
    <source>
        <dbReference type="Proteomes" id="UP001379533"/>
    </source>
</evidence>
<dbReference type="Gene3D" id="1.10.510.10">
    <property type="entry name" value="Transferase(Phosphotransferase) domain 1"/>
    <property type="match status" value="1"/>
</dbReference>
<dbReference type="Pfam" id="PF00069">
    <property type="entry name" value="Pkinase"/>
    <property type="match status" value="1"/>
</dbReference>
<protein>
    <submittedName>
        <fullName evidence="8">Serine/threonine protein kinase</fullName>
    </submittedName>
</protein>
<organism evidence="8 9">
    <name type="scientific">Pendulispora brunnea</name>
    <dbReference type="NCBI Taxonomy" id="2905690"/>
    <lineage>
        <taxon>Bacteria</taxon>
        <taxon>Pseudomonadati</taxon>
        <taxon>Myxococcota</taxon>
        <taxon>Myxococcia</taxon>
        <taxon>Myxococcales</taxon>
        <taxon>Sorangiineae</taxon>
        <taxon>Pendulisporaceae</taxon>
        <taxon>Pendulispora</taxon>
    </lineage>
</organism>
<keyword evidence="8" id="KW-0723">Serine/threonine-protein kinase</keyword>
<evidence type="ECO:0000259" key="7">
    <source>
        <dbReference type="PROSITE" id="PS50011"/>
    </source>
</evidence>
<evidence type="ECO:0000256" key="6">
    <source>
        <dbReference type="SAM" id="Phobius"/>
    </source>
</evidence>
<dbReference type="PROSITE" id="PS50011">
    <property type="entry name" value="PROTEIN_KINASE_DOM"/>
    <property type="match status" value="1"/>
</dbReference>
<evidence type="ECO:0000256" key="4">
    <source>
        <dbReference type="ARBA" id="ARBA00022840"/>
    </source>
</evidence>
<dbReference type="SUPFAM" id="SSF56112">
    <property type="entry name" value="Protein kinase-like (PK-like)"/>
    <property type="match status" value="1"/>
</dbReference>
<name>A0ABZ2K5G0_9BACT</name>
<dbReference type="Proteomes" id="UP001379533">
    <property type="component" value="Chromosome"/>
</dbReference>
<dbReference type="InterPro" id="IPR011009">
    <property type="entry name" value="Kinase-like_dom_sf"/>
</dbReference>
<evidence type="ECO:0000313" key="8">
    <source>
        <dbReference type="EMBL" id="WXA92800.1"/>
    </source>
</evidence>
<evidence type="ECO:0000256" key="1">
    <source>
        <dbReference type="ARBA" id="ARBA00022679"/>
    </source>
</evidence>
<feature type="region of interest" description="Disordered" evidence="5">
    <location>
        <begin position="394"/>
        <end position="544"/>
    </location>
</feature>
<keyword evidence="2" id="KW-0547">Nucleotide-binding</keyword>
<feature type="compositionally biased region" description="Low complexity" evidence="5">
    <location>
        <begin position="456"/>
        <end position="489"/>
    </location>
</feature>
<keyword evidence="9" id="KW-1185">Reference proteome</keyword>
<dbReference type="CDD" id="cd14014">
    <property type="entry name" value="STKc_PknB_like"/>
    <property type="match status" value="1"/>
</dbReference>
<dbReference type="EMBL" id="CP089982">
    <property type="protein sequence ID" value="WXA92800.1"/>
    <property type="molecule type" value="Genomic_DNA"/>
</dbReference>
<proteinExistence type="predicted"/>
<dbReference type="PANTHER" id="PTHR43289">
    <property type="entry name" value="MITOGEN-ACTIVATED PROTEIN KINASE KINASE KINASE 20-RELATED"/>
    <property type="match status" value="1"/>
</dbReference>
<keyword evidence="6" id="KW-0812">Transmembrane</keyword>
<feature type="transmembrane region" description="Helical" evidence="6">
    <location>
        <begin position="353"/>
        <end position="374"/>
    </location>
</feature>
<feature type="compositionally biased region" description="Low complexity" evidence="5">
    <location>
        <begin position="421"/>
        <end position="434"/>
    </location>
</feature>
<keyword evidence="6" id="KW-1133">Transmembrane helix</keyword>
<gene>
    <name evidence="8" type="ORF">LZC95_40930</name>
</gene>
<evidence type="ECO:0000256" key="2">
    <source>
        <dbReference type="ARBA" id="ARBA00022741"/>
    </source>
</evidence>
<accession>A0ABZ2K5G0</accession>
<keyword evidence="3 8" id="KW-0418">Kinase</keyword>
<keyword evidence="4" id="KW-0067">ATP-binding</keyword>
<sequence>MGAVYRARQVALDKVVALKLLHRELARDATFPARFMREAKAASRIDHPNSMRVVDFGEEDDGTLYMAMEFLDGRDLFQVIQNEWPIPPPRVADLVMQTLAALAVAHDMGVVHRDLKPENIMVLTATDDEGNKKDLVKVCDFGIAKIMDDRSETPSPDQREQGKLTTHGLVVGTPEYMSPEQGRGEPLDARADLYSVGVILYQLLTGTVPFEANSALGVVLKHVTDIPLAPSQRVPNVDKKLEAICMKAMQKQREDRYQNAREMRADLRAYLEGGTPRLGVHQHVAPHSSAPPALAAGVRSPLPTPHDLGVAATEVSIDSNAVRAASVRNYGSGRLTPLGTDIDNDLPAARGRWTGHLLAAMLLIGVAGVGAFLFRGTFTQNAAARDQVVAPQAEPSASASAAPSASSSAWPVASEEPKPAPSAEAAPSGHSAPPHTVHTSAATPSPESVVEQAPVGTAASASASARAPAAGGSASAAASASATPAASASGGKGKGKRPRMPVEPPPSAPSGAPTWGVVPPTTPPIVSPSNEPHDPPAPSPAPTE</sequence>
<dbReference type="InterPro" id="IPR008271">
    <property type="entry name" value="Ser/Thr_kinase_AS"/>
</dbReference>
<feature type="compositionally biased region" description="Low complexity" evidence="5">
    <location>
        <begin position="394"/>
        <end position="414"/>
    </location>
</feature>
<keyword evidence="1" id="KW-0808">Transferase</keyword>
<feature type="domain" description="Protein kinase" evidence="7">
    <location>
        <begin position="1"/>
        <end position="271"/>
    </location>
</feature>